<dbReference type="Pfam" id="PF00697">
    <property type="entry name" value="PRAI"/>
    <property type="match status" value="1"/>
</dbReference>
<keyword evidence="19" id="KW-0413">Isomerase</keyword>
<evidence type="ECO:0000259" key="28">
    <source>
        <dbReference type="Pfam" id="PF02885"/>
    </source>
</evidence>
<dbReference type="HAMAP" id="MF_00134_B">
    <property type="entry name" value="IGPS_B"/>
    <property type="match status" value="1"/>
</dbReference>
<sequence>MHDSAPHACPWPRTGPWRLSGPPSDGAGGGRGGGGGRRDRSRQGLFLGARRRRTVRGAPVADARGPLPLALYAYHSGTLSYFRPPHDGGAGADGDGDPRPGGPPGRVSVSSRVDPDARRRSPPAQRSGGGMNLDVLLAATAQISEGASLDAANAEALFMPILQGEVPPERLAPFLLALAEKGEATGEILGAARAARALATPFPALSTPVIDVCGTGGDGLGTINLSTASAFVLAAAGLSVAKHGNRSVTSACGSADVLEAIGIPLQLEPIRAAEAIEETRFAFLFAPIYHSGFRHVAAVRKGLGRRTIFNLLGPLLNPAAPRTQLVGVFAARFLRSLAEVLAALGVVRAQVVHGDGLDEVAPHAKTQFVEVIDGIFAAGHLDPALAGVAPIPLAALRGGDAGENAAILTEILAGTASAAQTDAVALNAGASLALARGIPFADGVKEARELLATGAPKRALDAHRRFFSVVSVDLQAGDRVKALAEMPDVLKKIVARKRVDVAARKAAAGGALPPRAEAHPADHRFARALGRRAARHTAFILEVKRGSPSQGVLRGALDVDEILVAYTGVADALSVLTDEPFFGGSFEILREVRAKTDLPVLCKDVVVDRWQIDEAHAYGADAVLLMLSVLTDEEVAAGLARAKNLGIDALVEAHTEDELARALRLDAPIVGINNRDLRTLKTDLATTERLASRVPDDRLLISESGIASRADVARLGRRVDGFLVGSSLMGAGDVHGAARALAFGRLKVCGLRRPEDVAALPALGVAYAGFVFVPETRRFVPLADAEKYMQTAWSCPRVGVFRGASVAEIAAHVAAFGLRAVQLHGEPPPFEALRAALPPAVEIWQVVDGATVDLDALPDGIDRYVLDTGAGGSGISWDHARISVHPARGSFIVAGGLSAENARPRKNIGIDRRASRTVTARDSTMSFFEEYTYLGRDGRFGRFGGAYVPEILAPALKQLEEAFLAAEKDPAFQEELHTLLRDYAGRPTSLYECRNFGKGTKARIFLKREDLLHGGAHKTNQVLGQALLARRMGKTRLTAETGAGQHGVATALAGALLGLPVRIYMGADDVERQKQNVFRMELMGAEVVPVTAGSRTLKDAVNEALRDWSASYATTHYLLGTVAGPHPFPWIVREYQRVIGKEARAQMLERVGRLPDAVVACVGGGSNAIGIFADFVQDASVALIGVEAAGHGLDSGAHGATLQRGRPGILHGSETFVLQDDDGQVTETHSISAGLDYPGVGPEHAYLQESGRASYVGVTDAEAFAAFQELARCEGILPAFESAHALAHAKRMAAAATTEQIILVNLSGRGDKDVERARAFARELPAPPPPTEARARTLATAPHTAANLRGNAARYTERFRDPRALFVPFLVVGDPNGADSLRYLEALVAGGADALEVGLPFSDPVADGPVIQAASVRALAAGSTTAKAFEILRQFRAKHPAIPIGLLTYASLVVGGTGGRAGFYEAAASAGVDSVLVADVPSGAIAPFAAAARSVQLAPVLLAPPDAPTATLETVAREGAAYTYCLARAGVTGADASVAPPAELFKALQERGAPPPFLGFGVATPEHVRAAVAAGARGVISGSAVVRIVANASDPVQAARDLSTFVASMRAATSV</sequence>
<dbReference type="InterPro" id="IPR013798">
    <property type="entry name" value="Indole-3-glycerol_P_synth_dom"/>
</dbReference>
<evidence type="ECO:0000256" key="12">
    <source>
        <dbReference type="ARBA" id="ARBA00018724"/>
    </source>
</evidence>
<dbReference type="InterPro" id="IPR011060">
    <property type="entry name" value="RibuloseP-bd_barrel"/>
</dbReference>
<feature type="domain" description="Tryptophan synthase beta chain-like PALP" evidence="25">
    <location>
        <begin position="984"/>
        <end position="1308"/>
    </location>
</feature>
<keyword evidence="21" id="KW-0511">Multifunctional enzyme</keyword>
<evidence type="ECO:0000256" key="20">
    <source>
        <dbReference type="ARBA" id="ARBA00023239"/>
    </source>
</evidence>
<dbReference type="Pfam" id="PF00290">
    <property type="entry name" value="Trp_syntA"/>
    <property type="match status" value="1"/>
</dbReference>
<name>A0ABR0BAC4_9CRUS</name>
<dbReference type="PANTHER" id="PTHR48077:SF3">
    <property type="entry name" value="TRYPTOPHAN SYNTHASE"/>
    <property type="match status" value="1"/>
</dbReference>
<evidence type="ECO:0000256" key="10">
    <source>
        <dbReference type="ARBA" id="ARBA00012362"/>
    </source>
</evidence>
<evidence type="ECO:0000256" key="14">
    <source>
        <dbReference type="ARBA" id="ARBA00022676"/>
    </source>
</evidence>
<dbReference type="EC" id="4.1.1.48" evidence="10"/>
<dbReference type="InterPro" id="IPR018204">
    <property type="entry name" value="Trp_synthase_alpha_AS"/>
</dbReference>
<reference evidence="29 30" key="1">
    <citation type="journal article" date="2023" name="Nucleic Acids Res.">
        <title>The hologenome of Daphnia magna reveals possible DNA methylation and microbiome-mediated evolution of the host genome.</title>
        <authorList>
            <person name="Chaturvedi A."/>
            <person name="Li X."/>
            <person name="Dhandapani V."/>
            <person name="Marshall H."/>
            <person name="Kissane S."/>
            <person name="Cuenca-Cambronero M."/>
            <person name="Asole G."/>
            <person name="Calvet F."/>
            <person name="Ruiz-Romero M."/>
            <person name="Marangio P."/>
            <person name="Guigo R."/>
            <person name="Rago D."/>
            <person name="Mirbahai L."/>
            <person name="Eastwood N."/>
            <person name="Colbourne J.K."/>
            <person name="Zhou J."/>
            <person name="Mallon E."/>
            <person name="Orsini L."/>
        </authorList>
    </citation>
    <scope>NUCLEOTIDE SEQUENCE [LARGE SCALE GENOMIC DNA]</scope>
    <source>
        <strain evidence="29">LRV0_1</strain>
    </source>
</reference>
<organism evidence="29 30">
    <name type="scientific">Daphnia magna</name>
    <dbReference type="NCBI Taxonomy" id="35525"/>
    <lineage>
        <taxon>Eukaryota</taxon>
        <taxon>Metazoa</taxon>
        <taxon>Ecdysozoa</taxon>
        <taxon>Arthropoda</taxon>
        <taxon>Crustacea</taxon>
        <taxon>Branchiopoda</taxon>
        <taxon>Diplostraca</taxon>
        <taxon>Cladocera</taxon>
        <taxon>Anomopoda</taxon>
        <taxon>Daphniidae</taxon>
        <taxon>Daphnia</taxon>
    </lineage>
</organism>
<evidence type="ECO:0000313" key="30">
    <source>
        <dbReference type="Proteomes" id="UP001234178"/>
    </source>
</evidence>
<evidence type="ECO:0000256" key="6">
    <source>
        <dbReference type="ARBA" id="ARBA00004733"/>
    </source>
</evidence>
<feature type="compositionally biased region" description="Gly residues" evidence="23">
    <location>
        <begin position="26"/>
        <end position="35"/>
    </location>
</feature>
<dbReference type="InterPro" id="IPR001926">
    <property type="entry name" value="TrpB-like_PALP"/>
</dbReference>
<evidence type="ECO:0000256" key="1">
    <source>
        <dbReference type="ARBA" id="ARBA00001164"/>
    </source>
</evidence>
<dbReference type="CDD" id="cd04724">
    <property type="entry name" value="Tryptophan_synthase_alpha"/>
    <property type="match status" value="1"/>
</dbReference>
<evidence type="ECO:0000256" key="23">
    <source>
        <dbReference type="SAM" id="MobiDB-lite"/>
    </source>
</evidence>
<feature type="region of interest" description="Disordered" evidence="23">
    <location>
        <begin position="83"/>
        <end position="130"/>
    </location>
</feature>
<proteinExistence type="inferred from homology"/>
<keyword evidence="14" id="KW-0328">Glycosyltransferase</keyword>
<dbReference type="InterPro" id="IPR006653">
    <property type="entry name" value="Trp_synth_b_CS"/>
</dbReference>
<dbReference type="InterPro" id="IPR035902">
    <property type="entry name" value="Nuc_phospho_transferase"/>
</dbReference>
<dbReference type="InterPro" id="IPR036052">
    <property type="entry name" value="TrpB-like_PALP_sf"/>
</dbReference>
<evidence type="ECO:0000256" key="15">
    <source>
        <dbReference type="ARBA" id="ARBA00022679"/>
    </source>
</evidence>
<comment type="caution">
    <text evidence="29">The sequence shown here is derived from an EMBL/GenBank/DDBJ whole genome shotgun (WGS) entry which is preliminary data.</text>
</comment>
<evidence type="ECO:0000256" key="9">
    <source>
        <dbReference type="ARBA" id="ARBA00012043"/>
    </source>
</evidence>
<evidence type="ECO:0000259" key="26">
    <source>
        <dbReference type="Pfam" id="PF00591"/>
    </source>
</evidence>
<keyword evidence="16" id="KW-0822">Tryptophan biosynthesis</keyword>
<evidence type="ECO:0000259" key="27">
    <source>
        <dbReference type="Pfam" id="PF00697"/>
    </source>
</evidence>
<dbReference type="InterPro" id="IPR023026">
    <property type="entry name" value="Trp_synth_beta/beta-like"/>
</dbReference>
<dbReference type="InterPro" id="IPR000312">
    <property type="entry name" value="Glycosyl_Trfase_fam3"/>
</dbReference>
<protein>
    <recommendedName>
        <fullName evidence="12">Tryptophan synthase</fullName>
        <ecNumber evidence="10">4.1.1.48</ecNumber>
        <ecNumber evidence="9">4.2.1.20</ecNumber>
        <ecNumber evidence="11">5.3.1.24</ecNumber>
    </recommendedName>
</protein>
<keyword evidence="20" id="KW-0456">Lyase</keyword>
<dbReference type="InterPro" id="IPR002028">
    <property type="entry name" value="Trp_synthase_suA"/>
</dbReference>
<dbReference type="InterPro" id="IPR005940">
    <property type="entry name" value="Anthranilate_Pribosyl_Tfrase"/>
</dbReference>
<evidence type="ECO:0000259" key="25">
    <source>
        <dbReference type="Pfam" id="PF00291"/>
    </source>
</evidence>
<comment type="similarity">
    <text evidence="8">In the N-terminal section; belongs to the TrpA family.</text>
</comment>
<feature type="domain" description="N-(5'phosphoribosyl) anthranilate isomerase (PRAI)" evidence="27">
    <location>
        <begin position="747"/>
        <end position="902"/>
    </location>
</feature>
<dbReference type="EMBL" id="JAOYFB010000044">
    <property type="protein sequence ID" value="KAK4045536.1"/>
    <property type="molecule type" value="Genomic_DNA"/>
</dbReference>
<evidence type="ECO:0000256" key="4">
    <source>
        <dbReference type="ARBA" id="ARBA00004664"/>
    </source>
</evidence>
<evidence type="ECO:0000256" key="22">
    <source>
        <dbReference type="ARBA" id="ARBA00049047"/>
    </source>
</evidence>
<comment type="pathway">
    <text evidence="4">Amino-acid biosynthesis; L-tryptophan biosynthesis; L-tryptophan from chorismate: step 3/5.</text>
</comment>
<evidence type="ECO:0000256" key="11">
    <source>
        <dbReference type="ARBA" id="ARBA00012572"/>
    </source>
</evidence>
<dbReference type="InterPro" id="IPR036320">
    <property type="entry name" value="Glycosyl_Trfase_fam3_N_dom_sf"/>
</dbReference>
<feature type="domain" description="Glycosyl transferase family 3 N-terminal" evidence="28">
    <location>
        <begin position="141"/>
        <end position="198"/>
    </location>
</feature>
<dbReference type="CDD" id="cd00331">
    <property type="entry name" value="IGPS"/>
    <property type="match status" value="1"/>
</dbReference>
<evidence type="ECO:0000256" key="5">
    <source>
        <dbReference type="ARBA" id="ARBA00004696"/>
    </source>
</evidence>
<evidence type="ECO:0000256" key="21">
    <source>
        <dbReference type="ARBA" id="ARBA00023268"/>
    </source>
</evidence>
<evidence type="ECO:0000256" key="3">
    <source>
        <dbReference type="ARBA" id="ARBA00001933"/>
    </source>
</evidence>
<evidence type="ECO:0000256" key="16">
    <source>
        <dbReference type="ARBA" id="ARBA00022822"/>
    </source>
</evidence>
<dbReference type="PROSITE" id="PS00168">
    <property type="entry name" value="TRP_SYNTHASE_BETA"/>
    <property type="match status" value="1"/>
</dbReference>
<evidence type="ECO:0000256" key="13">
    <source>
        <dbReference type="ARBA" id="ARBA00022605"/>
    </source>
</evidence>
<evidence type="ECO:0000256" key="8">
    <source>
        <dbReference type="ARBA" id="ARBA00006095"/>
    </source>
</evidence>
<dbReference type="Pfam" id="PF00291">
    <property type="entry name" value="PALP"/>
    <property type="match status" value="1"/>
</dbReference>
<dbReference type="EC" id="5.3.1.24" evidence="11"/>
<comment type="catalytic activity">
    <reaction evidence="2">
        <text>1-(2-carboxyphenylamino)-1-deoxy-D-ribulose 5-phosphate + H(+) = (1S,2R)-1-C-(indol-3-yl)glycerol 3-phosphate + CO2 + H2O</text>
        <dbReference type="Rhea" id="RHEA:23476"/>
        <dbReference type="ChEBI" id="CHEBI:15377"/>
        <dbReference type="ChEBI" id="CHEBI:15378"/>
        <dbReference type="ChEBI" id="CHEBI:16526"/>
        <dbReference type="ChEBI" id="CHEBI:58613"/>
        <dbReference type="ChEBI" id="CHEBI:58866"/>
        <dbReference type="EC" id="4.1.1.48"/>
    </reaction>
</comment>
<dbReference type="SUPFAM" id="SSF47648">
    <property type="entry name" value="Nucleoside phosphorylase/phosphoribosyltransferase N-terminal domain"/>
    <property type="match status" value="1"/>
</dbReference>
<dbReference type="CDD" id="cd06446">
    <property type="entry name" value="Trp-synth_B"/>
    <property type="match status" value="1"/>
</dbReference>
<accession>A0ABR0BAC4</accession>
<dbReference type="Gene3D" id="3.20.20.70">
    <property type="entry name" value="Aldolase class I"/>
    <property type="match status" value="3"/>
</dbReference>
<keyword evidence="17" id="KW-0663">Pyridoxal phosphate</keyword>
<dbReference type="InterPro" id="IPR006654">
    <property type="entry name" value="Trp_synth_beta"/>
</dbReference>
<feature type="domain" description="Indole-3-glycerol phosphate synthase" evidence="24">
    <location>
        <begin position="490"/>
        <end position="741"/>
    </location>
</feature>
<evidence type="ECO:0000256" key="7">
    <source>
        <dbReference type="ARBA" id="ARBA00005761"/>
    </source>
</evidence>
<evidence type="ECO:0000259" key="24">
    <source>
        <dbReference type="Pfam" id="PF00218"/>
    </source>
</evidence>
<dbReference type="SUPFAM" id="SSF52418">
    <property type="entry name" value="Nucleoside phosphorylase/phosphoribosyltransferase catalytic domain"/>
    <property type="match status" value="1"/>
</dbReference>
<dbReference type="SUPFAM" id="SSF53686">
    <property type="entry name" value="Tryptophan synthase beta subunit-like PLP-dependent enzymes"/>
    <property type="match status" value="1"/>
</dbReference>
<dbReference type="PROSITE" id="PS00167">
    <property type="entry name" value="TRP_SYNTHASE_ALPHA"/>
    <property type="match status" value="1"/>
</dbReference>
<dbReference type="Gene3D" id="1.20.970.10">
    <property type="entry name" value="Transferase, Pyrimidine Nucleoside Phosphorylase, Chain C"/>
    <property type="match status" value="1"/>
</dbReference>
<dbReference type="HAMAP" id="MF_00133">
    <property type="entry name" value="Trp_synth_beta"/>
    <property type="match status" value="1"/>
</dbReference>
<dbReference type="Pfam" id="PF00218">
    <property type="entry name" value="IGPS"/>
    <property type="match status" value="1"/>
</dbReference>
<keyword evidence="18" id="KW-0057">Aromatic amino acid biosynthesis</keyword>
<dbReference type="InterPro" id="IPR001240">
    <property type="entry name" value="PRAI_dom"/>
</dbReference>
<dbReference type="Gene3D" id="3.40.50.1100">
    <property type="match status" value="2"/>
</dbReference>
<dbReference type="InterPro" id="IPR017459">
    <property type="entry name" value="Glycosyl_Trfase_fam3_N_dom"/>
</dbReference>
<dbReference type="EC" id="4.2.1.20" evidence="9"/>
<keyword evidence="13" id="KW-0028">Amino-acid biosynthesis</keyword>
<feature type="domain" description="Glycosyl transferase family 3" evidence="26">
    <location>
        <begin position="207"/>
        <end position="455"/>
    </location>
</feature>
<evidence type="ECO:0000256" key="18">
    <source>
        <dbReference type="ARBA" id="ARBA00023141"/>
    </source>
</evidence>
<comment type="cofactor">
    <cofactor evidence="3">
        <name>pyridoxal 5'-phosphate</name>
        <dbReference type="ChEBI" id="CHEBI:597326"/>
    </cofactor>
</comment>
<dbReference type="HAMAP" id="MF_00211">
    <property type="entry name" value="TrpD"/>
    <property type="match status" value="1"/>
</dbReference>
<comment type="catalytic activity">
    <reaction evidence="1">
        <text>N-(5-phospho-beta-D-ribosyl)anthranilate = 1-(2-carboxyphenylamino)-1-deoxy-D-ribulose 5-phosphate</text>
        <dbReference type="Rhea" id="RHEA:21540"/>
        <dbReference type="ChEBI" id="CHEBI:18277"/>
        <dbReference type="ChEBI" id="CHEBI:58613"/>
        <dbReference type="EC" id="5.3.1.24"/>
    </reaction>
</comment>
<keyword evidence="30" id="KW-1185">Reference proteome</keyword>
<dbReference type="Pfam" id="PF02885">
    <property type="entry name" value="Glycos_trans_3N"/>
    <property type="match status" value="1"/>
</dbReference>
<gene>
    <name evidence="29" type="ORF">OUZ56_033160</name>
</gene>
<comment type="similarity">
    <text evidence="7">In the C-terminal section; belongs to the TrpB family.</text>
</comment>
<comment type="pathway">
    <text evidence="5">Amino-acid biosynthesis; L-tryptophan biosynthesis; L-tryptophan from chorismate: step 4/5.</text>
</comment>
<dbReference type="Proteomes" id="UP001234178">
    <property type="component" value="Unassembled WGS sequence"/>
</dbReference>
<dbReference type="SUPFAM" id="SSF51366">
    <property type="entry name" value="Ribulose-phoshate binding barrel"/>
    <property type="match status" value="3"/>
</dbReference>
<comment type="catalytic activity">
    <reaction evidence="22">
        <text>(1S,2R)-1-C-(indol-3-yl)glycerol 3-phosphate + L-serine = D-glyceraldehyde 3-phosphate + L-tryptophan + H2O</text>
        <dbReference type="Rhea" id="RHEA:10532"/>
        <dbReference type="ChEBI" id="CHEBI:15377"/>
        <dbReference type="ChEBI" id="CHEBI:33384"/>
        <dbReference type="ChEBI" id="CHEBI:57912"/>
        <dbReference type="ChEBI" id="CHEBI:58866"/>
        <dbReference type="ChEBI" id="CHEBI:59776"/>
        <dbReference type="EC" id="4.2.1.20"/>
    </reaction>
</comment>
<dbReference type="PANTHER" id="PTHR48077">
    <property type="entry name" value="TRYPTOPHAN SYNTHASE-RELATED"/>
    <property type="match status" value="1"/>
</dbReference>
<dbReference type="NCBIfam" id="TIGR00262">
    <property type="entry name" value="trpA"/>
    <property type="match status" value="1"/>
</dbReference>
<dbReference type="CDD" id="cd00405">
    <property type="entry name" value="PRAI"/>
    <property type="match status" value="1"/>
</dbReference>
<dbReference type="Pfam" id="PF00591">
    <property type="entry name" value="Glycos_transf_3"/>
    <property type="match status" value="1"/>
</dbReference>
<dbReference type="HAMAP" id="MF_00135">
    <property type="entry name" value="PRAI"/>
    <property type="match status" value="1"/>
</dbReference>
<dbReference type="HAMAP" id="MF_00131">
    <property type="entry name" value="Trp_synth_alpha"/>
    <property type="match status" value="1"/>
</dbReference>
<dbReference type="NCBIfam" id="TIGR00263">
    <property type="entry name" value="trpB"/>
    <property type="match status" value="1"/>
</dbReference>
<evidence type="ECO:0000256" key="19">
    <source>
        <dbReference type="ARBA" id="ARBA00023235"/>
    </source>
</evidence>
<keyword evidence="15" id="KW-0808">Transferase</keyword>
<evidence type="ECO:0000256" key="2">
    <source>
        <dbReference type="ARBA" id="ARBA00001633"/>
    </source>
</evidence>
<feature type="region of interest" description="Disordered" evidence="23">
    <location>
        <begin position="1"/>
        <end position="59"/>
    </location>
</feature>
<evidence type="ECO:0000256" key="17">
    <source>
        <dbReference type="ARBA" id="ARBA00022898"/>
    </source>
</evidence>
<comment type="pathway">
    <text evidence="6">Amino-acid biosynthesis; L-tryptophan biosynthesis; L-tryptophan from chorismate: step 5/5.</text>
</comment>
<dbReference type="InterPro" id="IPR013785">
    <property type="entry name" value="Aldolase_TIM"/>
</dbReference>
<dbReference type="NCBIfam" id="NF006945">
    <property type="entry name" value="PRK09427.1"/>
    <property type="match status" value="1"/>
</dbReference>
<dbReference type="NCBIfam" id="TIGR01245">
    <property type="entry name" value="trpD"/>
    <property type="match status" value="1"/>
</dbReference>
<dbReference type="Gene3D" id="3.40.1030.10">
    <property type="entry name" value="Nucleoside phosphorylase/phosphoribosyltransferase catalytic domain"/>
    <property type="match status" value="1"/>
</dbReference>
<evidence type="ECO:0000313" key="29">
    <source>
        <dbReference type="EMBL" id="KAK4045536.1"/>
    </source>
</evidence>